<feature type="non-terminal residue" evidence="1">
    <location>
        <position position="1"/>
    </location>
</feature>
<proteinExistence type="predicted"/>
<keyword evidence="3" id="KW-1185">Reference proteome</keyword>
<dbReference type="EMBL" id="CAJNNV010029835">
    <property type="protein sequence ID" value="CAE8630269.1"/>
    <property type="molecule type" value="Genomic_DNA"/>
</dbReference>
<organism evidence="1 3">
    <name type="scientific">Polarella glacialis</name>
    <name type="common">Dinoflagellate</name>
    <dbReference type="NCBI Taxonomy" id="89957"/>
    <lineage>
        <taxon>Eukaryota</taxon>
        <taxon>Sar</taxon>
        <taxon>Alveolata</taxon>
        <taxon>Dinophyceae</taxon>
        <taxon>Suessiales</taxon>
        <taxon>Suessiaceae</taxon>
        <taxon>Polarella</taxon>
    </lineage>
</organism>
<protein>
    <submittedName>
        <fullName evidence="1">Uncharacterized protein</fullName>
    </submittedName>
</protein>
<gene>
    <name evidence="1" type="ORF">PGLA1383_LOCUS46658</name>
    <name evidence="2" type="ORF">PGLA2088_LOCUS7596</name>
</gene>
<name>A0A813GYA6_POLGL</name>
<accession>A0A813GYA6</accession>
<evidence type="ECO:0000313" key="1">
    <source>
        <dbReference type="EMBL" id="CAE8630269.1"/>
    </source>
</evidence>
<dbReference type="Proteomes" id="UP000654075">
    <property type="component" value="Unassembled WGS sequence"/>
</dbReference>
<dbReference type="EMBL" id="CAJNNW010007959">
    <property type="protein sequence ID" value="CAE8649630.1"/>
    <property type="molecule type" value="Genomic_DNA"/>
</dbReference>
<sequence>AAPPLDPVSMGIFAWTAARLFPVSMPTSGTSARAAQSRSATCSYGSELQPQPLSKGAHHTDLQGLLLPTFVGHDRGAHAERGALLRLLGAAISLAHYGPNDAAQSDDSD</sequence>
<feature type="non-terminal residue" evidence="1">
    <location>
        <position position="109"/>
    </location>
</feature>
<comment type="caution">
    <text evidence="1">The sequence shown here is derived from an EMBL/GenBank/DDBJ whole genome shotgun (WGS) entry which is preliminary data.</text>
</comment>
<dbReference type="Proteomes" id="UP000626109">
    <property type="component" value="Unassembled WGS sequence"/>
</dbReference>
<evidence type="ECO:0000313" key="3">
    <source>
        <dbReference type="Proteomes" id="UP000654075"/>
    </source>
</evidence>
<dbReference type="AlphaFoldDB" id="A0A813GYA6"/>
<evidence type="ECO:0000313" key="2">
    <source>
        <dbReference type="EMBL" id="CAE8649630.1"/>
    </source>
</evidence>
<reference evidence="1" key="1">
    <citation type="submission" date="2021-02" db="EMBL/GenBank/DDBJ databases">
        <authorList>
            <person name="Dougan E. K."/>
            <person name="Rhodes N."/>
            <person name="Thang M."/>
            <person name="Chan C."/>
        </authorList>
    </citation>
    <scope>NUCLEOTIDE SEQUENCE</scope>
</reference>